<dbReference type="Proteomes" id="UP000045782">
    <property type="component" value="Unassembled WGS sequence"/>
</dbReference>
<sequence>MSIDPIHPHFIAEGSAVLRSLLTTGDGAPVAAPALDFPAITRAFLQRLNLLTQWAICYRDGVPDFDTLTSSANDLSLDRAAERAGSFIGARLASDTWVPLGHRTD</sequence>
<gene>
    <name evidence="1" type="ORF">ERS075579_03909</name>
</gene>
<accession>A0A0U0ZS08</accession>
<reference evidence="1 2" key="1">
    <citation type="submission" date="2015-03" db="EMBL/GenBank/DDBJ databases">
        <authorList>
            <person name="Murphy D."/>
        </authorList>
    </citation>
    <scope>NUCLEOTIDE SEQUENCE [LARGE SCALE GENOMIC DNA]</scope>
    <source>
        <strain evidence="1 2">PAP088</strain>
    </source>
</reference>
<dbReference type="EMBL" id="CSWP01000009">
    <property type="protein sequence ID" value="CPV65943.1"/>
    <property type="molecule type" value="Genomic_DNA"/>
</dbReference>
<evidence type="ECO:0000313" key="1">
    <source>
        <dbReference type="EMBL" id="CPV65943.1"/>
    </source>
</evidence>
<dbReference type="AlphaFoldDB" id="A0A0U0ZS08"/>
<name>A0A0U0ZS08_9MYCO</name>
<organism evidence="1 2">
    <name type="scientific">Mycobacteroides abscessus</name>
    <dbReference type="NCBI Taxonomy" id="36809"/>
    <lineage>
        <taxon>Bacteria</taxon>
        <taxon>Bacillati</taxon>
        <taxon>Actinomycetota</taxon>
        <taxon>Actinomycetes</taxon>
        <taxon>Mycobacteriales</taxon>
        <taxon>Mycobacteriaceae</taxon>
        <taxon>Mycobacteroides</taxon>
    </lineage>
</organism>
<proteinExistence type="predicted"/>
<dbReference type="RefSeq" id="WP_052618952.1">
    <property type="nucleotide sequence ID" value="NZ_CSWP01000009.1"/>
</dbReference>
<evidence type="ECO:0000313" key="2">
    <source>
        <dbReference type="Proteomes" id="UP000045782"/>
    </source>
</evidence>
<protein>
    <submittedName>
        <fullName evidence="1">Uncharacterized protein</fullName>
    </submittedName>
</protein>